<feature type="region of interest" description="Disordered" evidence="1">
    <location>
        <begin position="70"/>
        <end position="95"/>
    </location>
</feature>
<name>A0ABY8CK23_9ARCH</name>
<evidence type="ECO:0000256" key="1">
    <source>
        <dbReference type="SAM" id="MobiDB-lite"/>
    </source>
</evidence>
<sequence>MELKGLDIVPQFLVNFMKATGAKPLDIGRLNMIQIIFLLLPNAVDRNVVRLLSGGFIDVFESAEIRDNNPTLDKNLMDPTSSKSSDTANNVGFDNLRSEDGSPALKWLVRGVTAVVVIGVLLAVVPTVASAAGLVTDNPLTAYAGFGLDQADDRLAGESDTVQEVSNEVRGPIESLMCFIEGPGCMRQRQADQRPGAQEVGQSYGLEIENFRVGNGDSIDVSYRARDSSIPVGFTVSNDMEGGKGIDAQDVIYRIKVIDGDRGVDNPYCDTGWLHLGNSDVDGDGRSDDIRKGTTAGSGFMDLNEDFIEETAVKDHEEYGLRYKNNSALTYKSCEMLQPALGENRRIMLRLRYDYYSGGRVTFNAMSRDYMLEENIKQEVQPSKAPDTPVSAAVNVKSPVTFTESGGRSPVPFGMDVFTETDDSGIRYRIKGVEVINSRYTRGVSSSCSFNNLEPGDRMTLKEEVENRVVYQPEIGNIDYWYSESNTPPLLGCRMLLDEDSLDQISRTGETLAYRVRANYTVSEKEPLDNFNVNAQGACSQMECPRLVTVDFNDSNPDYSYKTTCTGVDSYGGCTIVSGEDWQDPTMGSITRGVVEEGDVAVSLSNFGMRNATGFSESKWRRLDPDMDGDIEQGNWEQYSIISAEEDGETDLILHISGQKCEEGADPGRYVGESIYNSCSGIIDPSEVNGGL</sequence>
<keyword evidence="3" id="KW-1185">Reference proteome</keyword>
<organism evidence="2 3">
    <name type="scientific">Candidatus Nanohalococcus occultus</name>
    <dbReference type="NCBI Taxonomy" id="2978047"/>
    <lineage>
        <taxon>Archaea</taxon>
        <taxon>Candidatus Nanohalarchaeota</taxon>
        <taxon>Candidatus Nanohalarchaeota incertae sedis</taxon>
        <taxon>Candidatus Nanohalococcus</taxon>
    </lineage>
</organism>
<dbReference type="Proteomes" id="UP001218034">
    <property type="component" value="Chromosome"/>
</dbReference>
<gene>
    <name evidence="2" type="ORF">SVXNc_1039</name>
</gene>
<evidence type="ECO:0000313" key="3">
    <source>
        <dbReference type="Proteomes" id="UP001218034"/>
    </source>
</evidence>
<feature type="compositionally biased region" description="Polar residues" evidence="1">
    <location>
        <begin position="70"/>
        <end position="92"/>
    </location>
</feature>
<dbReference type="GeneID" id="90590477"/>
<evidence type="ECO:0000313" key="2">
    <source>
        <dbReference type="EMBL" id="WEL20031.1"/>
    </source>
</evidence>
<protein>
    <submittedName>
        <fullName evidence="2">Uncharacterized protein</fullName>
    </submittedName>
</protein>
<dbReference type="RefSeq" id="WP_347721860.1">
    <property type="nucleotide sequence ID" value="NZ_CP104395.1"/>
</dbReference>
<proteinExistence type="predicted"/>
<reference evidence="2 3" key="1">
    <citation type="submission" date="2022-09" db="EMBL/GenBank/DDBJ databases">
        <title>Xylan utilization by haloarchaea-nanohaloarchaea associations.</title>
        <authorList>
            <person name="Yakimov M."/>
        </authorList>
    </citation>
    <scope>NUCLEOTIDE SEQUENCE [LARGE SCALE GENOMIC DNA]</scope>
    <source>
        <strain evidence="2 3">SVXNc</strain>
    </source>
</reference>
<accession>A0ABY8CK23</accession>
<dbReference type="EMBL" id="CP104395">
    <property type="protein sequence ID" value="WEL20031.1"/>
    <property type="molecule type" value="Genomic_DNA"/>
</dbReference>